<keyword evidence="1" id="KW-0812">Transmembrane</keyword>
<protein>
    <submittedName>
        <fullName evidence="2">SipW-cognate class signal peptide</fullName>
    </submittedName>
</protein>
<dbReference type="STRING" id="1005944.SAMN05192576_3374"/>
<feature type="transmembrane region" description="Helical" evidence="1">
    <location>
        <begin position="29"/>
        <end position="48"/>
    </location>
</feature>
<proteinExistence type="predicted"/>
<dbReference type="EMBL" id="FNIC01000006">
    <property type="protein sequence ID" value="SDO11423.1"/>
    <property type="molecule type" value="Genomic_DNA"/>
</dbReference>
<dbReference type="RefSeq" id="WP_091025982.1">
    <property type="nucleotide sequence ID" value="NZ_BKAE01000008.1"/>
</dbReference>
<keyword evidence="1" id="KW-0472">Membrane</keyword>
<dbReference type="NCBIfam" id="TIGR04088">
    <property type="entry name" value="cognate_SipW"/>
    <property type="match status" value="1"/>
</dbReference>
<name>A0A1H0GWZ6_9ACTN</name>
<dbReference type="AlphaFoldDB" id="A0A1H0GWZ6"/>
<reference evidence="2 3" key="1">
    <citation type="submission" date="2016-10" db="EMBL/GenBank/DDBJ databases">
        <authorList>
            <person name="de Groot N.N."/>
        </authorList>
    </citation>
    <scope>NUCLEOTIDE SEQUENCE [LARGE SCALE GENOMIC DNA]</scope>
    <source>
        <strain evidence="2 3">CGMCC 1.11147</strain>
    </source>
</reference>
<gene>
    <name evidence="2" type="ORF">SAMN05192576_3374</name>
</gene>
<dbReference type="InterPro" id="IPR023833">
    <property type="entry name" value="Signal_pept_SipW-depend-type"/>
</dbReference>
<organism evidence="2 3">
    <name type="scientific">Nocardioides szechwanensis</name>
    <dbReference type="NCBI Taxonomy" id="1005944"/>
    <lineage>
        <taxon>Bacteria</taxon>
        <taxon>Bacillati</taxon>
        <taxon>Actinomycetota</taxon>
        <taxon>Actinomycetes</taxon>
        <taxon>Propionibacteriales</taxon>
        <taxon>Nocardioidaceae</taxon>
        <taxon>Nocardioides</taxon>
    </lineage>
</organism>
<sequence>MASGSHRAEEATRRIGTLRRVASSVRLRAALSLGVFVLPLGMGTMAFWTDSVTVTGASFTGGTLDLSVTGGDPYASTTLAMATAVPGATSAEVLTVQNVGDVPLKYSLTGGVAGGDAAAMAPHLTLTIRAGGTKSGTTCINGSVIFNAPLTTTTTTSLFTSGPSPRGPVAATVGTDALCFQVTFSAGAPTGLQGLTTTAVITFLATSDLT</sequence>
<evidence type="ECO:0000313" key="3">
    <source>
        <dbReference type="Proteomes" id="UP000199004"/>
    </source>
</evidence>
<accession>A0A1H0GWZ6</accession>
<evidence type="ECO:0000256" key="1">
    <source>
        <dbReference type="SAM" id="Phobius"/>
    </source>
</evidence>
<evidence type="ECO:0000313" key="2">
    <source>
        <dbReference type="EMBL" id="SDO11423.1"/>
    </source>
</evidence>
<dbReference type="Proteomes" id="UP000199004">
    <property type="component" value="Unassembled WGS sequence"/>
</dbReference>
<keyword evidence="1" id="KW-1133">Transmembrane helix</keyword>
<keyword evidence="3" id="KW-1185">Reference proteome</keyword>
<dbReference type="OrthoDB" id="3787434at2"/>